<dbReference type="Gene3D" id="1.25.40.20">
    <property type="entry name" value="Ankyrin repeat-containing domain"/>
    <property type="match status" value="1"/>
</dbReference>
<dbReference type="Proteomes" id="UP001303115">
    <property type="component" value="Unassembled WGS sequence"/>
</dbReference>
<evidence type="ECO:0000256" key="1">
    <source>
        <dbReference type="SAM" id="MobiDB-lite"/>
    </source>
</evidence>
<accession>A0AAN6SRT4</accession>
<name>A0AAN6SRT4_9PEZI</name>
<feature type="compositionally biased region" description="Basic residues" evidence="1">
    <location>
        <begin position="132"/>
        <end position="145"/>
    </location>
</feature>
<sequence length="564" mass="60875">MCRVKEGRVTKPSVVAPALPRRRRGRPAIDWTRSRKRRLLRLYLCTPEAELSLKKILALLAEGPFQPKPRHTQCLLNDMLSKSYRQKRPKSRAAMAERLAYLRSVRDGGLQTDSPRREVVEECAVLLEARPGGRRRRSRSSHPRRARDASGGEPDDDGADSPPCSPLDLNPRPDTAASSNPSRASLETGETRTSSLLESEAADADADAEAPPSPSPAIFRNPWSSCEDEDVSDRYEKAEFLRERCPSRSASFLADVASLLSGLSIRSSSLSRSSSSASLSSGLSRRRSVRSVSSGVEVAGSGVRGAYWEERRPSTDAGASVAESRGWSGGVAVPLEDISFSSSLWTSQMPKEPYNPGSSPHTLENQELVRFCCGHTSWCIHQRINAVLVHGSPPDTFACTTAEVDSRDGLGNTALHVAARWGAPGPVLLRIMTLASQSHLSAANNCGETFLHVLDPTPLGPGDLAHIAEYLASRGFNFTQLDDTGQSFASRLMARPSFALKSLEAVFCHLSEPDRRALFGAGPHQLIGAIRARLLAGPAQTAESVAAYCGYFSARYGTAAGLSG</sequence>
<organism evidence="2 3">
    <name type="scientific">Parachaetomium inaequale</name>
    <dbReference type="NCBI Taxonomy" id="2588326"/>
    <lineage>
        <taxon>Eukaryota</taxon>
        <taxon>Fungi</taxon>
        <taxon>Dikarya</taxon>
        <taxon>Ascomycota</taxon>
        <taxon>Pezizomycotina</taxon>
        <taxon>Sordariomycetes</taxon>
        <taxon>Sordariomycetidae</taxon>
        <taxon>Sordariales</taxon>
        <taxon>Chaetomiaceae</taxon>
        <taxon>Parachaetomium</taxon>
    </lineage>
</organism>
<comment type="caution">
    <text evidence="2">The sequence shown here is derived from an EMBL/GenBank/DDBJ whole genome shotgun (WGS) entry which is preliminary data.</text>
</comment>
<reference evidence="3" key="1">
    <citation type="journal article" date="2023" name="Mol. Phylogenet. Evol.">
        <title>Genome-scale phylogeny and comparative genomics of the fungal order Sordariales.</title>
        <authorList>
            <person name="Hensen N."/>
            <person name="Bonometti L."/>
            <person name="Westerberg I."/>
            <person name="Brannstrom I.O."/>
            <person name="Guillou S."/>
            <person name="Cros-Aarteil S."/>
            <person name="Calhoun S."/>
            <person name="Haridas S."/>
            <person name="Kuo A."/>
            <person name="Mondo S."/>
            <person name="Pangilinan J."/>
            <person name="Riley R."/>
            <person name="LaButti K."/>
            <person name="Andreopoulos B."/>
            <person name="Lipzen A."/>
            <person name="Chen C."/>
            <person name="Yan M."/>
            <person name="Daum C."/>
            <person name="Ng V."/>
            <person name="Clum A."/>
            <person name="Steindorff A."/>
            <person name="Ohm R.A."/>
            <person name="Martin F."/>
            <person name="Silar P."/>
            <person name="Natvig D.O."/>
            <person name="Lalanne C."/>
            <person name="Gautier V."/>
            <person name="Ament-Velasquez S.L."/>
            <person name="Kruys A."/>
            <person name="Hutchinson M.I."/>
            <person name="Powell A.J."/>
            <person name="Barry K."/>
            <person name="Miller A.N."/>
            <person name="Grigoriev I.V."/>
            <person name="Debuchy R."/>
            <person name="Gladieux P."/>
            <person name="Hiltunen Thoren M."/>
            <person name="Johannesson H."/>
        </authorList>
    </citation>
    <scope>NUCLEOTIDE SEQUENCE [LARGE SCALE GENOMIC DNA]</scope>
    <source>
        <strain evidence="3">CBS 284.82</strain>
    </source>
</reference>
<evidence type="ECO:0000313" key="2">
    <source>
        <dbReference type="EMBL" id="KAK4039771.1"/>
    </source>
</evidence>
<keyword evidence="3" id="KW-1185">Reference proteome</keyword>
<evidence type="ECO:0000313" key="3">
    <source>
        <dbReference type="Proteomes" id="UP001303115"/>
    </source>
</evidence>
<protein>
    <submittedName>
        <fullName evidence="2">Uncharacterized protein</fullName>
    </submittedName>
</protein>
<dbReference type="AlphaFoldDB" id="A0AAN6SRT4"/>
<dbReference type="EMBL" id="MU854392">
    <property type="protein sequence ID" value="KAK4039771.1"/>
    <property type="molecule type" value="Genomic_DNA"/>
</dbReference>
<proteinExistence type="predicted"/>
<dbReference type="InterPro" id="IPR036770">
    <property type="entry name" value="Ankyrin_rpt-contain_sf"/>
</dbReference>
<gene>
    <name evidence="2" type="ORF">C8A01DRAFT_46799</name>
</gene>
<feature type="compositionally biased region" description="Polar residues" evidence="1">
    <location>
        <begin position="176"/>
        <end position="185"/>
    </location>
</feature>
<dbReference type="SUPFAM" id="SSF48403">
    <property type="entry name" value="Ankyrin repeat"/>
    <property type="match status" value="1"/>
</dbReference>
<feature type="region of interest" description="Disordered" evidence="1">
    <location>
        <begin position="130"/>
        <end position="227"/>
    </location>
</feature>